<feature type="transmembrane region" description="Helical" evidence="8">
    <location>
        <begin position="92"/>
        <end position="115"/>
    </location>
</feature>
<proteinExistence type="predicted"/>
<gene>
    <name evidence="10" type="ORF">GCM10007350_04570</name>
</gene>
<dbReference type="Proteomes" id="UP000604737">
    <property type="component" value="Unassembled WGS sequence"/>
</dbReference>
<name>A0ABQ3GVD6_9NEIS</name>
<accession>A0ABQ3GVD6</accession>
<feature type="transmembrane region" description="Helical" evidence="8">
    <location>
        <begin position="59"/>
        <end position="80"/>
    </location>
</feature>
<dbReference type="SUPFAM" id="SSF103473">
    <property type="entry name" value="MFS general substrate transporter"/>
    <property type="match status" value="1"/>
</dbReference>
<dbReference type="InterPro" id="IPR036259">
    <property type="entry name" value="MFS_trans_sf"/>
</dbReference>
<dbReference type="PROSITE" id="PS50850">
    <property type="entry name" value="MFS"/>
    <property type="match status" value="1"/>
</dbReference>
<feature type="transmembrane region" description="Helical" evidence="8">
    <location>
        <begin position="121"/>
        <end position="144"/>
    </location>
</feature>
<dbReference type="InterPro" id="IPR051084">
    <property type="entry name" value="H+-coupled_symporters"/>
</dbReference>
<feature type="domain" description="Major facilitator superfamily (MFS) profile" evidence="9">
    <location>
        <begin position="18"/>
        <end position="425"/>
    </location>
</feature>
<feature type="transmembrane region" description="Helical" evidence="8">
    <location>
        <begin position="156"/>
        <end position="179"/>
    </location>
</feature>
<comment type="caution">
    <text evidence="10">The sequence shown here is derived from an EMBL/GenBank/DDBJ whole genome shotgun (WGS) entry which is preliminary data.</text>
</comment>
<keyword evidence="2" id="KW-0813">Transport</keyword>
<feature type="transmembrane region" description="Helical" evidence="8">
    <location>
        <begin position="340"/>
        <end position="362"/>
    </location>
</feature>
<dbReference type="PANTHER" id="PTHR43528:SF7">
    <property type="entry name" value="MFS TRANSPORTER"/>
    <property type="match status" value="1"/>
</dbReference>
<keyword evidence="6 8" id="KW-1133">Transmembrane helix</keyword>
<dbReference type="EMBL" id="BMYO01000001">
    <property type="protein sequence ID" value="GHD56815.1"/>
    <property type="molecule type" value="Genomic_DNA"/>
</dbReference>
<evidence type="ECO:0000259" key="9">
    <source>
        <dbReference type="PROSITE" id="PS50850"/>
    </source>
</evidence>
<dbReference type="RefSeq" id="WP_189458523.1">
    <property type="nucleotide sequence ID" value="NZ_BMYO01000001.1"/>
</dbReference>
<evidence type="ECO:0000313" key="10">
    <source>
        <dbReference type="EMBL" id="GHD56815.1"/>
    </source>
</evidence>
<evidence type="ECO:0000256" key="6">
    <source>
        <dbReference type="ARBA" id="ARBA00022989"/>
    </source>
</evidence>
<dbReference type="InterPro" id="IPR020846">
    <property type="entry name" value="MFS_dom"/>
</dbReference>
<feature type="transmembrane region" description="Helical" evidence="8">
    <location>
        <begin position="191"/>
        <end position="210"/>
    </location>
</feature>
<keyword evidence="5" id="KW-0769">Symport</keyword>
<feature type="transmembrane region" description="Helical" evidence="8">
    <location>
        <begin position="21"/>
        <end position="47"/>
    </location>
</feature>
<protein>
    <submittedName>
        <fullName evidence="10">MFS transporter</fullName>
    </submittedName>
</protein>
<feature type="transmembrane region" description="Helical" evidence="8">
    <location>
        <begin position="243"/>
        <end position="266"/>
    </location>
</feature>
<evidence type="ECO:0000256" key="1">
    <source>
        <dbReference type="ARBA" id="ARBA00004651"/>
    </source>
</evidence>
<feature type="transmembrane region" description="Helical" evidence="8">
    <location>
        <begin position="402"/>
        <end position="423"/>
    </location>
</feature>
<evidence type="ECO:0000256" key="3">
    <source>
        <dbReference type="ARBA" id="ARBA00022475"/>
    </source>
</evidence>
<reference evidence="11" key="1">
    <citation type="journal article" date="2019" name="Int. J. Syst. Evol. Microbiol.">
        <title>The Global Catalogue of Microorganisms (GCM) 10K type strain sequencing project: providing services to taxonomists for standard genome sequencing and annotation.</title>
        <authorList>
            <consortium name="The Broad Institute Genomics Platform"/>
            <consortium name="The Broad Institute Genome Sequencing Center for Infectious Disease"/>
            <person name="Wu L."/>
            <person name="Ma J."/>
        </authorList>
    </citation>
    <scope>NUCLEOTIDE SEQUENCE [LARGE SCALE GENOMIC DNA]</scope>
    <source>
        <strain evidence="11">KCTC 23701</strain>
    </source>
</reference>
<evidence type="ECO:0000313" key="11">
    <source>
        <dbReference type="Proteomes" id="UP000604737"/>
    </source>
</evidence>
<organism evidence="10 11">
    <name type="scientific">Jeongeupia chitinilytica</name>
    <dbReference type="NCBI Taxonomy" id="1041641"/>
    <lineage>
        <taxon>Bacteria</taxon>
        <taxon>Pseudomonadati</taxon>
        <taxon>Pseudomonadota</taxon>
        <taxon>Betaproteobacteria</taxon>
        <taxon>Neisseriales</taxon>
        <taxon>Chitinibacteraceae</taxon>
        <taxon>Jeongeupia</taxon>
    </lineage>
</organism>
<evidence type="ECO:0000256" key="2">
    <source>
        <dbReference type="ARBA" id="ARBA00022448"/>
    </source>
</evidence>
<feature type="transmembrane region" description="Helical" evidence="8">
    <location>
        <begin position="286"/>
        <end position="304"/>
    </location>
</feature>
<keyword evidence="11" id="KW-1185">Reference proteome</keyword>
<keyword evidence="4 8" id="KW-0812">Transmembrane</keyword>
<evidence type="ECO:0000256" key="5">
    <source>
        <dbReference type="ARBA" id="ARBA00022847"/>
    </source>
</evidence>
<keyword evidence="7 8" id="KW-0472">Membrane</keyword>
<feature type="transmembrane region" description="Helical" evidence="8">
    <location>
        <begin position="374"/>
        <end position="396"/>
    </location>
</feature>
<evidence type="ECO:0000256" key="8">
    <source>
        <dbReference type="SAM" id="Phobius"/>
    </source>
</evidence>
<dbReference type="Gene3D" id="1.20.1250.20">
    <property type="entry name" value="MFS general substrate transporter like domains"/>
    <property type="match status" value="1"/>
</dbReference>
<dbReference type="Pfam" id="PF07690">
    <property type="entry name" value="MFS_1"/>
    <property type="match status" value="1"/>
</dbReference>
<comment type="subcellular location">
    <subcellularLocation>
        <location evidence="1">Cell membrane</location>
        <topology evidence="1">Multi-pass membrane protein</topology>
    </subcellularLocation>
</comment>
<feature type="transmembrane region" description="Helical" evidence="8">
    <location>
        <begin position="311"/>
        <end position="328"/>
    </location>
</feature>
<keyword evidence="3" id="KW-1003">Cell membrane</keyword>
<dbReference type="PANTHER" id="PTHR43528">
    <property type="entry name" value="ALPHA-KETOGLUTARATE PERMEASE"/>
    <property type="match status" value="1"/>
</dbReference>
<dbReference type="InterPro" id="IPR011701">
    <property type="entry name" value="MFS"/>
</dbReference>
<evidence type="ECO:0000256" key="4">
    <source>
        <dbReference type="ARBA" id="ARBA00022692"/>
    </source>
</evidence>
<sequence>MTTAQPAHRPLNRDDLRTLTLSALGGALEFYDFVIYVFFAAVIGTLFFPPDMPDWLRLLQTFGIFAAGYLARPLGGIIIAHFGDKLGRKKMFTLSIFLMAVPTLAIGLMPTYASIGIAAPLLLLLFRVMQGAAIGGEVPGAWVFVAEHAPANRTGVAVGTLTAGLTAGILLGSLVATAINTRYSPEDVAGYAWRIPFILGGVFGFFAVYLRRFLEETPIFKELHAQRAIADELPLKATLRNHIGAVVVSMLLTWVLSAAIVVVILFTPTYLQKVQHIVPALALQANSLATLALTLGCIVFGAAADRFGARATMIVGFIGLLASSYHFYTGLPGDAGNLLFSYGLTGFFVGAIATVPFVAVRAFPAAVRFTGLSFSYNVAYAIFGGLTPMLLTLWLQKDPLAPGHYVAALAVLGIALAFVPLAGRKTTSPAAKLAGESA</sequence>
<evidence type="ECO:0000256" key="7">
    <source>
        <dbReference type="ARBA" id="ARBA00023136"/>
    </source>
</evidence>